<dbReference type="HOGENOM" id="CLU_1559744_0_0_11"/>
<sequence length="174" mass="19992">MDQPSTTSDRELSKEVIEDLKSKGYNQTQIAEMYGVTRQAVSWHLKTYGGKKSTRQLINDCWPWETSKGHDKAIPYRRLRDHGEYMATFGAGMNADKLDRLRVWWRKLEREAVVVEFDPNIPPTKGICAHGGFAYRQRDDSDGNLLIRVNEYTNLTDEGRKVWCRPPAGALETS</sequence>
<gene>
    <name evidence="1" type="ORF">V525_04475</name>
</gene>
<accession>W9DLL8</accession>
<comment type="caution">
    <text evidence="1">The sequence shown here is derived from an EMBL/GenBank/DDBJ whole genome shotgun (WGS) entry which is preliminary data.</text>
</comment>
<dbReference type="RefSeq" id="WP_035753993.1">
    <property type="nucleotide sequence ID" value="NZ_KI629803.1"/>
</dbReference>
<dbReference type="PATRIC" id="fig|1423140.3.peg.908"/>
<keyword evidence="2" id="KW-1185">Reference proteome</keyword>
<organism evidence="1 2">
    <name type="scientific">Gordonia alkanivorans CGMCC 6845</name>
    <dbReference type="NCBI Taxonomy" id="1423140"/>
    <lineage>
        <taxon>Bacteria</taxon>
        <taxon>Bacillati</taxon>
        <taxon>Actinomycetota</taxon>
        <taxon>Actinomycetes</taxon>
        <taxon>Mycobacteriales</taxon>
        <taxon>Gordoniaceae</taxon>
        <taxon>Gordonia</taxon>
    </lineage>
</organism>
<dbReference type="EMBL" id="AYXO01000004">
    <property type="protein sequence ID" value="ETA08165.1"/>
    <property type="molecule type" value="Genomic_DNA"/>
</dbReference>
<evidence type="ECO:0000313" key="1">
    <source>
        <dbReference type="EMBL" id="ETA08165.1"/>
    </source>
</evidence>
<name>W9DLL8_9ACTN</name>
<protein>
    <submittedName>
        <fullName evidence="1">Repressor</fullName>
    </submittedName>
</protein>
<dbReference type="AlphaFoldDB" id="W9DLL8"/>
<dbReference type="Proteomes" id="UP000035035">
    <property type="component" value="Unassembled WGS sequence"/>
</dbReference>
<evidence type="ECO:0000313" key="2">
    <source>
        <dbReference type="Proteomes" id="UP000035035"/>
    </source>
</evidence>
<proteinExistence type="predicted"/>
<reference evidence="1 2" key="1">
    <citation type="journal article" date="2014" name="Genome Announc.">
        <title>Draft Genome Sequence of Gordonia alkanivorans Strain CGMCC6845, a Halotolerant Hydrocarbon-Degrading Bacterium.</title>
        <authorList>
            <person name="Wang X."/>
            <person name="Jin D."/>
            <person name="Zhou L."/>
            <person name="Wu L."/>
            <person name="An W."/>
            <person name="Zhao L."/>
        </authorList>
    </citation>
    <scope>NUCLEOTIDE SEQUENCE [LARGE SCALE GENOMIC DNA]</scope>
    <source>
        <strain evidence="1 2">CGMCC 6845</strain>
    </source>
</reference>